<dbReference type="EMBL" id="JAPWHE010000007">
    <property type="protein sequence ID" value="MCZ4330401.1"/>
    <property type="molecule type" value="Genomic_DNA"/>
</dbReference>
<dbReference type="Proteomes" id="UP001068379">
    <property type="component" value="Unassembled WGS sequence"/>
</dbReference>
<dbReference type="InterPro" id="IPR011577">
    <property type="entry name" value="Cyt_b561_bac/Ni-Hgenase"/>
</dbReference>
<reference evidence="15" key="1">
    <citation type="submission" date="2022-12" db="EMBL/GenBank/DDBJ databases">
        <title>Bacterial isolates from different developmental stages of Nematostella vectensis.</title>
        <authorList>
            <person name="Fraune S."/>
        </authorList>
    </citation>
    <scope>NUCLEOTIDE SEQUENCE</scope>
    <source>
        <strain evidence="15">G21619-S1</strain>
    </source>
</reference>
<dbReference type="PANTHER" id="PTHR30529:SF3">
    <property type="entry name" value="CYTOCHROME B561 HOMOLOG 1"/>
    <property type="match status" value="1"/>
</dbReference>
<dbReference type="InterPro" id="IPR052168">
    <property type="entry name" value="Cytochrome_b561_oxidase"/>
</dbReference>
<evidence type="ECO:0000313" key="15">
    <source>
        <dbReference type="EMBL" id="MCZ4330401.1"/>
    </source>
</evidence>
<comment type="similarity">
    <text evidence="12">Belongs to the cytochrome b561 family.</text>
</comment>
<evidence type="ECO:0000313" key="16">
    <source>
        <dbReference type="Proteomes" id="UP001068379"/>
    </source>
</evidence>
<feature type="transmembrane region" description="Helical" evidence="13">
    <location>
        <begin position="92"/>
        <end position="110"/>
    </location>
</feature>
<evidence type="ECO:0000256" key="8">
    <source>
        <dbReference type="ARBA" id="ARBA00022982"/>
    </source>
</evidence>
<evidence type="ECO:0000256" key="2">
    <source>
        <dbReference type="ARBA" id="ARBA00004651"/>
    </source>
</evidence>
<keyword evidence="3" id="KW-0813">Transport</keyword>
<keyword evidence="8" id="KW-0249">Electron transport</keyword>
<proteinExistence type="inferred from homology"/>
<comment type="subcellular location">
    <subcellularLocation>
        <location evidence="2">Cell membrane</location>
        <topology evidence="2">Multi-pass membrane protein</topology>
    </subcellularLocation>
</comment>
<name>A0ABT4M8E9_9BURK</name>
<feature type="transmembrane region" description="Helical" evidence="13">
    <location>
        <begin position="50"/>
        <end position="71"/>
    </location>
</feature>
<evidence type="ECO:0000259" key="14">
    <source>
        <dbReference type="Pfam" id="PF01292"/>
    </source>
</evidence>
<accession>A0ABT4M8E9</accession>
<feature type="transmembrane region" description="Helical" evidence="13">
    <location>
        <begin position="12"/>
        <end position="30"/>
    </location>
</feature>
<dbReference type="Pfam" id="PF01292">
    <property type="entry name" value="Ni_hydr_CYTB"/>
    <property type="match status" value="1"/>
</dbReference>
<keyword evidence="5" id="KW-0349">Heme</keyword>
<keyword evidence="9 13" id="KW-1133">Transmembrane helix</keyword>
<comment type="cofactor">
    <cofactor evidence="1">
        <name>heme b</name>
        <dbReference type="ChEBI" id="CHEBI:60344"/>
    </cofactor>
</comment>
<evidence type="ECO:0000256" key="10">
    <source>
        <dbReference type="ARBA" id="ARBA00023004"/>
    </source>
</evidence>
<dbReference type="SUPFAM" id="SSF81342">
    <property type="entry name" value="Transmembrane di-heme cytochromes"/>
    <property type="match status" value="1"/>
</dbReference>
<evidence type="ECO:0000256" key="13">
    <source>
        <dbReference type="SAM" id="Phobius"/>
    </source>
</evidence>
<keyword evidence="4" id="KW-1003">Cell membrane</keyword>
<organism evidence="15 16">
    <name type="scientific">Castellaniella denitrificans</name>
    <dbReference type="NCBI Taxonomy" id="56119"/>
    <lineage>
        <taxon>Bacteria</taxon>
        <taxon>Pseudomonadati</taxon>
        <taxon>Pseudomonadota</taxon>
        <taxon>Betaproteobacteria</taxon>
        <taxon>Burkholderiales</taxon>
        <taxon>Alcaligenaceae</taxon>
        <taxon>Castellaniella</taxon>
    </lineage>
</organism>
<evidence type="ECO:0000256" key="3">
    <source>
        <dbReference type="ARBA" id="ARBA00022448"/>
    </source>
</evidence>
<comment type="caution">
    <text evidence="15">The sequence shown here is derived from an EMBL/GenBank/DDBJ whole genome shotgun (WGS) entry which is preliminary data.</text>
</comment>
<dbReference type="PANTHER" id="PTHR30529">
    <property type="entry name" value="CYTOCHROME B561"/>
    <property type="match status" value="1"/>
</dbReference>
<keyword evidence="7" id="KW-0479">Metal-binding</keyword>
<feature type="domain" description="Cytochrome b561 bacterial/Ni-hydrogenase" evidence="14">
    <location>
        <begin position="7"/>
        <end position="177"/>
    </location>
</feature>
<dbReference type="InterPro" id="IPR016174">
    <property type="entry name" value="Di-haem_cyt_TM"/>
</dbReference>
<keyword evidence="16" id="KW-1185">Reference proteome</keyword>
<gene>
    <name evidence="15" type="ORF">O4H32_10600</name>
</gene>
<keyword evidence="10" id="KW-0408">Iron</keyword>
<evidence type="ECO:0000256" key="1">
    <source>
        <dbReference type="ARBA" id="ARBA00001970"/>
    </source>
</evidence>
<protein>
    <submittedName>
        <fullName evidence="15">Cytochrome b</fullName>
    </submittedName>
</protein>
<keyword evidence="11 13" id="KW-0472">Membrane</keyword>
<evidence type="ECO:0000256" key="7">
    <source>
        <dbReference type="ARBA" id="ARBA00022723"/>
    </source>
</evidence>
<evidence type="ECO:0000256" key="4">
    <source>
        <dbReference type="ARBA" id="ARBA00022475"/>
    </source>
</evidence>
<evidence type="ECO:0000256" key="12">
    <source>
        <dbReference type="ARBA" id="ARBA00037975"/>
    </source>
</evidence>
<feature type="transmembrane region" description="Helical" evidence="13">
    <location>
        <begin position="148"/>
        <end position="166"/>
    </location>
</feature>
<sequence>MSVPTHRYHGLSIAAHWLTLALLIVLYALIELRGLAPKGSDLRDAIKMWHGMFGLTVLCLTVIRLTLRLTFRAPPITPPPSPRLHKLSRATHAALYGFLIAAPLLGWLTLSAQGKPVPFFGFEWPALIAPDKALGHSLEDIHGTLGTLGYFLIGLHALAALYHHYFMRDDTLVRMLPTRGNARKSSGS</sequence>
<evidence type="ECO:0000256" key="6">
    <source>
        <dbReference type="ARBA" id="ARBA00022692"/>
    </source>
</evidence>
<evidence type="ECO:0000256" key="5">
    <source>
        <dbReference type="ARBA" id="ARBA00022617"/>
    </source>
</evidence>
<evidence type="ECO:0000256" key="9">
    <source>
        <dbReference type="ARBA" id="ARBA00022989"/>
    </source>
</evidence>
<dbReference type="RefSeq" id="WP_269358996.1">
    <property type="nucleotide sequence ID" value="NZ_JAPWHE010000007.1"/>
</dbReference>
<evidence type="ECO:0000256" key="11">
    <source>
        <dbReference type="ARBA" id="ARBA00023136"/>
    </source>
</evidence>
<keyword evidence="6 13" id="KW-0812">Transmembrane</keyword>